<dbReference type="Proteomes" id="UP000000496">
    <property type="component" value="Chromosome gsn.131"/>
</dbReference>
<organism evidence="1 2">
    <name type="scientific">Simkania negevensis (strain ATCC VR-1471 / DSM 27360 / Z)</name>
    <dbReference type="NCBI Taxonomy" id="331113"/>
    <lineage>
        <taxon>Bacteria</taxon>
        <taxon>Pseudomonadati</taxon>
        <taxon>Chlamydiota</taxon>
        <taxon>Chlamydiia</taxon>
        <taxon>Parachlamydiales</taxon>
        <taxon>Simkaniaceae</taxon>
        <taxon>Simkania</taxon>
    </lineage>
</organism>
<dbReference type="KEGG" id="sng:SNE_A18390"/>
<keyword evidence="1" id="KW-0413">Isomerase</keyword>
<dbReference type="SUPFAM" id="SSF52833">
    <property type="entry name" value="Thioredoxin-like"/>
    <property type="match status" value="1"/>
</dbReference>
<dbReference type="EMBL" id="FR872582">
    <property type="protein sequence ID" value="CCB89716.1"/>
    <property type="molecule type" value="Genomic_DNA"/>
</dbReference>
<name>F8L378_SIMNZ</name>
<protein>
    <submittedName>
        <fullName evidence="1">Protein disulfide isomerase</fullName>
    </submittedName>
</protein>
<dbReference type="GO" id="GO:0016853">
    <property type="term" value="F:isomerase activity"/>
    <property type="evidence" value="ECO:0007669"/>
    <property type="project" value="UniProtKB-KW"/>
</dbReference>
<dbReference type="eggNOG" id="COG0526">
    <property type="taxonomic scope" value="Bacteria"/>
</dbReference>
<gene>
    <name evidence="1" type="ordered locus">SNE_A18390</name>
</gene>
<reference key="1">
    <citation type="journal article" date="2011" name="Mol. Biol. Evol.">
        <title>Unity in variety -- the pan-genome of the Chlamydiae.</title>
        <authorList>
            <person name="Collingro A."/>
            <person name="Tischler P."/>
            <person name="Weinmaier T."/>
            <person name="Penz T."/>
            <person name="Heinz E."/>
            <person name="Brunham R.C."/>
            <person name="Read T.D."/>
            <person name="Bavoil P.M."/>
            <person name="Sachse K."/>
            <person name="Kahane S."/>
            <person name="Friedman M.G."/>
            <person name="Rattei T."/>
            <person name="Myers G.S.A."/>
            <person name="Horn M."/>
        </authorList>
    </citation>
    <scope>NUCLEOTIDE SEQUENCE</scope>
    <source>
        <strain>Z</strain>
    </source>
</reference>
<evidence type="ECO:0000313" key="1">
    <source>
        <dbReference type="EMBL" id="CCB89716.1"/>
    </source>
</evidence>
<dbReference type="AlphaFoldDB" id="F8L378"/>
<dbReference type="Gene3D" id="3.40.30.10">
    <property type="entry name" value="Glutaredoxin"/>
    <property type="match status" value="1"/>
</dbReference>
<dbReference type="InterPro" id="IPR036249">
    <property type="entry name" value="Thioredoxin-like_sf"/>
</dbReference>
<sequence>MKKWICLLTLCGSLLYGQEASLFITEDYQKAERVARENGITLAVVFTGSDWSTDSKAFLSEWLFHKDRGKALRHDLVFAWVDFPELNTKDAHLVEQDFRLKEQLHITCFPTIVLLDPSGEEITRLGYPTEEDFAVLVKERLFIYEHLADKWALAKETQSEQLITTCYNEAQTLGLAPLLEEIVAFASDKRVCPELLFKRYVTLVNEGNRNHPDAKQLRHYLLKSDPHNEKGIREKIALFDFQEQRNAFPLETVLKQFCSHESENFWRIHLVLSEHFFENGKSEEALEHAQESYRYAPPLGKEVVSHLIKRISMTSHGESP</sequence>
<dbReference type="OrthoDB" id="18626at2"/>
<evidence type="ECO:0000313" key="2">
    <source>
        <dbReference type="Proteomes" id="UP000000496"/>
    </source>
</evidence>
<accession>F8L378</accession>
<keyword evidence="2" id="KW-1185">Reference proteome</keyword>
<dbReference type="HOGENOM" id="CLU_068221_0_0_0"/>
<reference evidence="1 2" key="2">
    <citation type="journal article" date="2011" name="Mol. Biol. Evol.">
        <title>Unity in variety--the pan-genome of the Chlamydiae.</title>
        <authorList>
            <person name="Collingro A."/>
            <person name="Tischler P."/>
            <person name="Weinmaier T."/>
            <person name="Penz T."/>
            <person name="Heinz E."/>
            <person name="Brunham R.C."/>
            <person name="Read T.D."/>
            <person name="Bavoil P.M."/>
            <person name="Sachse K."/>
            <person name="Kahane S."/>
            <person name="Friedman M.G."/>
            <person name="Rattei T."/>
            <person name="Myers G.S."/>
            <person name="Horn M."/>
        </authorList>
    </citation>
    <scope>NUCLEOTIDE SEQUENCE [LARGE SCALE GENOMIC DNA]</scope>
    <source>
        <strain evidence="2">ATCC VR-1471 / Z</strain>
    </source>
</reference>
<proteinExistence type="predicted"/>
<dbReference type="RefSeq" id="WP_013944182.1">
    <property type="nucleotide sequence ID" value="NC_015713.1"/>
</dbReference>